<organism evidence="3">
    <name type="scientific">Cacopsylla melanoneura</name>
    <dbReference type="NCBI Taxonomy" id="428564"/>
    <lineage>
        <taxon>Eukaryota</taxon>
        <taxon>Metazoa</taxon>
        <taxon>Ecdysozoa</taxon>
        <taxon>Arthropoda</taxon>
        <taxon>Hexapoda</taxon>
        <taxon>Insecta</taxon>
        <taxon>Pterygota</taxon>
        <taxon>Neoptera</taxon>
        <taxon>Paraneoptera</taxon>
        <taxon>Hemiptera</taxon>
        <taxon>Sternorrhyncha</taxon>
        <taxon>Psylloidea</taxon>
        <taxon>Psyllidae</taxon>
        <taxon>Psyllinae</taxon>
        <taxon>Cacopsylla</taxon>
    </lineage>
</organism>
<reference evidence="3" key="1">
    <citation type="submission" date="2021-05" db="EMBL/GenBank/DDBJ databases">
        <authorList>
            <person name="Alioto T."/>
            <person name="Alioto T."/>
            <person name="Gomez Garrido J."/>
        </authorList>
    </citation>
    <scope>NUCLEOTIDE SEQUENCE</scope>
</reference>
<evidence type="ECO:0000256" key="1">
    <source>
        <dbReference type="SAM" id="MobiDB-lite"/>
    </source>
</evidence>
<evidence type="ECO:0000256" key="2">
    <source>
        <dbReference type="SAM" id="Phobius"/>
    </source>
</evidence>
<sequence>MSFGTESRVTKTGCLSLSPHPVPLKSPSTASPPPQHMSFKLWARMSWEMACSVTLLLSKPKRASRRSPPRSLPRLMMNISSFLLRMMMTYWIIGLFLFLPILPVSRSYLLCFVLKGPNPDPPGT</sequence>
<feature type="transmembrane region" description="Helical" evidence="2">
    <location>
        <begin position="79"/>
        <end position="102"/>
    </location>
</feature>
<dbReference type="EMBL" id="HBUF01353471">
    <property type="protein sequence ID" value="CAG6715707.1"/>
    <property type="molecule type" value="Transcribed_RNA"/>
</dbReference>
<dbReference type="AlphaFoldDB" id="A0A8D8V6S1"/>
<keyword evidence="2" id="KW-0812">Transmembrane</keyword>
<keyword evidence="2" id="KW-0472">Membrane</keyword>
<feature type="region of interest" description="Disordered" evidence="1">
    <location>
        <begin position="1"/>
        <end position="34"/>
    </location>
</feature>
<accession>A0A8D8V6S1</accession>
<name>A0A8D8V6S1_9HEMI</name>
<protein>
    <submittedName>
        <fullName evidence="3">Uncharacterized protein</fullName>
    </submittedName>
</protein>
<evidence type="ECO:0000313" key="3">
    <source>
        <dbReference type="EMBL" id="CAG6715707.1"/>
    </source>
</evidence>
<proteinExistence type="predicted"/>
<feature type="compositionally biased region" description="Pro residues" evidence="1">
    <location>
        <begin position="20"/>
        <end position="34"/>
    </location>
</feature>
<keyword evidence="2" id="KW-1133">Transmembrane helix</keyword>